<dbReference type="AlphaFoldDB" id="A0A2Z5Y1F8"/>
<evidence type="ECO:0000313" key="2">
    <source>
        <dbReference type="Proteomes" id="UP000269226"/>
    </source>
</evidence>
<dbReference type="EMBL" id="AP018492">
    <property type="protein sequence ID" value="BBC60687.1"/>
    <property type="molecule type" value="Genomic_DNA"/>
</dbReference>
<protein>
    <submittedName>
        <fullName evidence="1">Uncharacterized protein</fullName>
    </submittedName>
</protein>
<proteinExistence type="predicted"/>
<dbReference type="RefSeq" id="WP_015694712.1">
    <property type="nucleotide sequence ID" value="NZ_AP018492.1"/>
</dbReference>
<organism evidence="1 2">
    <name type="scientific">Melissococcus plutonius</name>
    <dbReference type="NCBI Taxonomy" id="33970"/>
    <lineage>
        <taxon>Bacteria</taxon>
        <taxon>Bacillati</taxon>
        <taxon>Bacillota</taxon>
        <taxon>Bacilli</taxon>
        <taxon>Lactobacillales</taxon>
        <taxon>Enterococcaceae</taxon>
        <taxon>Melissococcus</taxon>
    </lineage>
</organism>
<reference evidence="1 2" key="1">
    <citation type="submission" date="2018-01" db="EMBL/GenBank/DDBJ databases">
        <title>Whole genome sequence of Melissococcus plutonius DAT561.</title>
        <authorList>
            <person name="Okumura K."/>
            <person name="Takamatsu D."/>
            <person name="Okura M."/>
        </authorList>
    </citation>
    <scope>NUCLEOTIDE SEQUENCE [LARGE SCALE GENOMIC DNA]</scope>
    <source>
        <strain evidence="1 2">DAT561</strain>
    </source>
</reference>
<dbReference type="Proteomes" id="UP000269226">
    <property type="component" value="Chromosome"/>
</dbReference>
<dbReference type="GeneID" id="57043109"/>
<gene>
    <name evidence="1" type="ORF">DAT561_0552</name>
</gene>
<accession>A0A2Z5Y1F8</accession>
<evidence type="ECO:0000313" key="1">
    <source>
        <dbReference type="EMBL" id="BBC60687.1"/>
    </source>
</evidence>
<name>A0A2Z5Y1F8_9ENTE</name>
<sequence>MTDIVQLKEDGKSKYLKTHVNAIDGVNGELVSTQGDTKIIGKKDFEHLTINGRSPQTGSYQKVLKMADIDSDNVKSMITESTFQFNRVGDITTVSGRIITNKGFGSNSYVLYQVPYGYRTIRANGNTSTPLMVSSWGTAPVNAFSHYSWENERLVVWVSEARTYYFTGVWSSAGTNFPDE</sequence>